<keyword evidence="1" id="KW-0732">Signal</keyword>
<dbReference type="OrthoDB" id="3729831at2"/>
<evidence type="ECO:0000313" key="2">
    <source>
        <dbReference type="EMBL" id="QQB47344.1"/>
    </source>
</evidence>
<evidence type="ECO:0000313" key="4">
    <source>
        <dbReference type="Proteomes" id="UP000596145"/>
    </source>
</evidence>
<dbReference type="GeneID" id="92760815"/>
<dbReference type="SUPFAM" id="SSF56601">
    <property type="entry name" value="beta-lactamase/transpeptidase-like"/>
    <property type="match status" value="1"/>
</dbReference>
<dbReference type="Proteomes" id="UP000617681">
    <property type="component" value="Chromosome"/>
</dbReference>
<accession>A0A7T4EHB1</accession>
<sequence length="287" mass="30559">MSQKATGRVVACLFAATMAAGALTACQNATTQARVTTVPAQEADTSPTPAEIAVDAAMDDGFDGEFGVVVIDGSGTYEAGDLATTNAWSTIKVPIVLAAVDADADLADSDLVEATLRWSDNDTAWTLWKTLGSTPEERAAAVEDVLVASGDTATKVKIAPNEPYGATQWSLRHQARFMSNLRCLDNADAALNYMGDVIDEQRWGLGELKNAEFKGGWGPDDDGTYQARQMGIVPVADGRDVTIVLATNVESEEYREDAEDALSRAVKALRPYLKQAVGRDCAVTFRS</sequence>
<feature type="signal peptide" evidence="1">
    <location>
        <begin position="1"/>
        <end position="24"/>
    </location>
</feature>
<feature type="chain" id="PRO_5039217690" description="Beta-lactamase class A" evidence="1">
    <location>
        <begin position="25"/>
        <end position="287"/>
    </location>
</feature>
<dbReference type="Proteomes" id="UP000596145">
    <property type="component" value="Chromosome"/>
</dbReference>
<evidence type="ECO:0000256" key="1">
    <source>
        <dbReference type="SAM" id="SignalP"/>
    </source>
</evidence>
<proteinExistence type="predicted"/>
<gene>
    <name evidence="2" type="ORF">I6I10_05480</name>
    <name evidence="3" type="ORF">I6J21_10005</name>
</gene>
<dbReference type="InterPro" id="IPR012338">
    <property type="entry name" value="Beta-lactam/transpept-like"/>
</dbReference>
<dbReference type="PROSITE" id="PS51257">
    <property type="entry name" value="PROKAR_LIPOPROTEIN"/>
    <property type="match status" value="1"/>
</dbReference>
<protein>
    <recommendedName>
        <fullName evidence="5">Beta-lactamase class A</fullName>
    </recommendedName>
</protein>
<name>A0A7T4EHB1_9CORY</name>
<organism evidence="2 4">
    <name type="scientific">Corynebacterium glucuronolyticum</name>
    <dbReference type="NCBI Taxonomy" id="39791"/>
    <lineage>
        <taxon>Bacteria</taxon>
        <taxon>Bacillati</taxon>
        <taxon>Actinomycetota</taxon>
        <taxon>Actinomycetes</taxon>
        <taxon>Mycobacteriales</taxon>
        <taxon>Corynebacteriaceae</taxon>
        <taxon>Corynebacterium</taxon>
    </lineage>
</organism>
<dbReference type="EMBL" id="CP066007">
    <property type="protein sequence ID" value="QQB47344.1"/>
    <property type="molecule type" value="Genomic_DNA"/>
</dbReference>
<dbReference type="RefSeq" id="WP_005394297.1">
    <property type="nucleotide sequence ID" value="NZ_CP066007.1"/>
</dbReference>
<dbReference type="Gene3D" id="3.40.710.10">
    <property type="entry name" value="DD-peptidase/beta-lactamase superfamily"/>
    <property type="match status" value="1"/>
</dbReference>
<evidence type="ECO:0008006" key="5">
    <source>
        <dbReference type="Google" id="ProtNLM"/>
    </source>
</evidence>
<dbReference type="EMBL" id="CP069534">
    <property type="protein sequence ID" value="QRP70102.1"/>
    <property type="molecule type" value="Genomic_DNA"/>
</dbReference>
<dbReference type="AlphaFoldDB" id="A0A7T4EHB1"/>
<reference evidence="2 4" key="1">
    <citation type="submission" date="2020-12" db="EMBL/GenBank/DDBJ databases">
        <title>FDA dAtabase for Regulatory Grade micrObial Sequences (FDA-ARGOS): Supporting development and validation of Infectious Disease Dx tests.</title>
        <authorList>
            <person name="Sproer C."/>
            <person name="Gronow S."/>
            <person name="Severitt S."/>
            <person name="Schroder I."/>
            <person name="Tallon L."/>
            <person name="Sadzewicz L."/>
            <person name="Zhao X."/>
            <person name="Boylan J."/>
            <person name="Ott S."/>
            <person name="Bowen H."/>
            <person name="Vavikolanu K."/>
            <person name="Mehta A."/>
            <person name="Aluvathingal J."/>
            <person name="Nadendla S."/>
            <person name="Lowell S."/>
            <person name="Myers T."/>
            <person name="Yan Y."/>
            <person name="Sichtig H."/>
        </authorList>
    </citation>
    <scope>NUCLEOTIDE SEQUENCE [LARGE SCALE GENOMIC DNA]</scope>
    <source>
        <strain evidence="2 4">FDAARGOS_1053</strain>
        <strain evidence="3">FDAARGOS_1191</strain>
    </source>
</reference>
<evidence type="ECO:0000313" key="3">
    <source>
        <dbReference type="EMBL" id="QRP70102.1"/>
    </source>
</evidence>